<dbReference type="GO" id="GO:0031533">
    <property type="term" value="C:mRNA capping enzyme complex"/>
    <property type="evidence" value="ECO:0007669"/>
    <property type="project" value="UniProtKB-UniRule"/>
</dbReference>
<feature type="compositionally biased region" description="Basic and acidic residues" evidence="9">
    <location>
        <begin position="1"/>
        <end position="25"/>
    </location>
</feature>
<dbReference type="SUPFAM" id="SSF55154">
    <property type="entry name" value="CYTH-like phosphatases"/>
    <property type="match status" value="1"/>
</dbReference>
<dbReference type="InterPro" id="IPR040343">
    <property type="entry name" value="Cet1/Ctl1"/>
</dbReference>
<dbReference type="InterPro" id="IPR037009">
    <property type="entry name" value="mRNA_triPase_Cet1_sf"/>
</dbReference>
<evidence type="ECO:0000256" key="1">
    <source>
        <dbReference type="ARBA" id="ARBA00001946"/>
    </source>
</evidence>
<evidence type="ECO:0000313" key="12">
    <source>
        <dbReference type="Proteomes" id="UP000268535"/>
    </source>
</evidence>
<dbReference type="InterPro" id="IPR033469">
    <property type="entry name" value="CYTH-like_dom_sf"/>
</dbReference>
<comment type="similarity">
    <text evidence="3 8">Belongs to the fungal TPase family.</text>
</comment>
<evidence type="ECO:0000256" key="6">
    <source>
        <dbReference type="ARBA" id="ARBA00023242"/>
    </source>
</evidence>
<feature type="region of interest" description="Disordered" evidence="9">
    <location>
        <begin position="1"/>
        <end position="113"/>
    </location>
</feature>
<sequence>MEQHYDKKRRLEEYPDGAPRPDHHAANPQRYPPGEPLDYDQNPSGNNVADPMLPEHHRAIHPSYPDDHAHMGVQDPRSGGSLHLDHAQHMDSEGMHGHPCAVHQPPLPHHPPQAYDKEAYQQPVSFQAPLAMPPPGYSGAGEAAGYQDPAESEPEGQQSLLPPHELAFLVERSMFRCRSFDDLIRQLCHELANELITLPLENLEIEGKLGRLMVGNSRMHLACRSETLIGDIQSVRFESDIGLTHHRFLQEQLDIKCQENVLAFSESRTKDLIFHGPEGNQRVSLDAESEQPLPNGSIRKMKLKNWDIYRPNHAYDIRISINLELPVKPPSASQIPNLTRDKDRRSYTRHAFRVDLTRVQSVRHIFMLVLTARDHCCRARDQSTYEVEVELTKPVQLVDELRKGNRNPCAYDYVQMFMNNLRILSETPWSQDG</sequence>
<keyword evidence="8" id="KW-0506">mRNA capping</keyword>
<evidence type="ECO:0000256" key="4">
    <source>
        <dbReference type="ARBA" id="ARBA00022664"/>
    </source>
</evidence>
<reference evidence="12" key="1">
    <citation type="journal article" date="2018" name="Nat. Microbiol.">
        <title>Leveraging single-cell genomics to expand the fungal tree of life.</title>
        <authorList>
            <person name="Ahrendt S.R."/>
            <person name="Quandt C.A."/>
            <person name="Ciobanu D."/>
            <person name="Clum A."/>
            <person name="Salamov A."/>
            <person name="Andreopoulos B."/>
            <person name="Cheng J.F."/>
            <person name="Woyke T."/>
            <person name="Pelin A."/>
            <person name="Henrissat B."/>
            <person name="Reynolds N.K."/>
            <person name="Benny G.L."/>
            <person name="Smith M.E."/>
            <person name="James T.Y."/>
            <person name="Grigoriev I.V."/>
        </authorList>
    </citation>
    <scope>NUCLEOTIDE SEQUENCE [LARGE SCALE GENOMIC DNA]</scope>
    <source>
        <strain evidence="12">ATCC 52028</strain>
    </source>
</reference>
<dbReference type="EC" id="3.6.1.74" evidence="8"/>
<evidence type="ECO:0000256" key="9">
    <source>
        <dbReference type="SAM" id="MobiDB-lite"/>
    </source>
</evidence>
<dbReference type="Gene3D" id="3.20.100.10">
    <property type="entry name" value="mRNA triphosphatase Cet1-like"/>
    <property type="match status" value="1"/>
</dbReference>
<dbReference type="GO" id="GO:0140818">
    <property type="term" value="F:mRNA 5'-triphosphate monophosphatase activity"/>
    <property type="evidence" value="ECO:0007669"/>
    <property type="project" value="UniProtKB-EC"/>
</dbReference>
<comment type="catalytic activity">
    <reaction evidence="7">
        <text>a 5'-end triphospho-ribonucleoside in mRNA + H2O = a 5'-end diphospho-ribonucleoside in mRNA + phosphate + H(+)</text>
        <dbReference type="Rhea" id="RHEA:67004"/>
        <dbReference type="Rhea" id="RHEA-COMP:17164"/>
        <dbReference type="Rhea" id="RHEA-COMP:17165"/>
        <dbReference type="ChEBI" id="CHEBI:15377"/>
        <dbReference type="ChEBI" id="CHEBI:15378"/>
        <dbReference type="ChEBI" id="CHEBI:43474"/>
        <dbReference type="ChEBI" id="CHEBI:167616"/>
        <dbReference type="ChEBI" id="CHEBI:167618"/>
        <dbReference type="EC" id="3.6.1.74"/>
    </reaction>
    <physiologicalReaction direction="left-to-right" evidence="7">
        <dbReference type="Rhea" id="RHEA:67005"/>
    </physiologicalReaction>
</comment>
<dbReference type="GO" id="GO:0004651">
    <property type="term" value="F:polynucleotide 5'-phosphatase activity"/>
    <property type="evidence" value="ECO:0007669"/>
    <property type="project" value="UniProtKB-UniRule"/>
</dbReference>
<feature type="region of interest" description="Disordered" evidence="9">
    <location>
        <begin position="127"/>
        <end position="158"/>
    </location>
</feature>
<feature type="compositionally biased region" description="Basic and acidic residues" evidence="9">
    <location>
        <begin position="83"/>
        <end position="96"/>
    </location>
</feature>
<proteinExistence type="inferred from homology"/>
<organism evidence="11 12">
    <name type="scientific">Caulochytrium protostelioides</name>
    <dbReference type="NCBI Taxonomy" id="1555241"/>
    <lineage>
        <taxon>Eukaryota</taxon>
        <taxon>Fungi</taxon>
        <taxon>Fungi incertae sedis</taxon>
        <taxon>Chytridiomycota</taxon>
        <taxon>Chytridiomycota incertae sedis</taxon>
        <taxon>Chytridiomycetes</taxon>
        <taxon>Caulochytriales</taxon>
        <taxon>Caulochytriaceae</taxon>
        <taxon>Caulochytrium</taxon>
    </lineage>
</organism>
<accession>A0A4V1ITJ5</accession>
<dbReference type="GO" id="GO:0006370">
    <property type="term" value="P:7-methylguanosine mRNA capping"/>
    <property type="evidence" value="ECO:0007669"/>
    <property type="project" value="UniProtKB-UniRule"/>
</dbReference>
<evidence type="ECO:0000256" key="8">
    <source>
        <dbReference type="RuleBase" id="RU367053"/>
    </source>
</evidence>
<evidence type="ECO:0000256" key="7">
    <source>
        <dbReference type="ARBA" id="ARBA00047740"/>
    </source>
</evidence>
<dbReference type="EMBL" id="ML009332">
    <property type="protein sequence ID" value="RKO97277.1"/>
    <property type="molecule type" value="Genomic_DNA"/>
</dbReference>
<evidence type="ECO:0000256" key="5">
    <source>
        <dbReference type="ARBA" id="ARBA00022801"/>
    </source>
</evidence>
<dbReference type="Proteomes" id="UP000268535">
    <property type="component" value="Unassembled WGS sequence"/>
</dbReference>
<dbReference type="CDD" id="cd07470">
    <property type="entry name" value="CYTH-like_mRNA_RTPase"/>
    <property type="match status" value="1"/>
</dbReference>
<gene>
    <name evidence="11" type="ORF">CAUPRSCDRAFT_11046</name>
</gene>
<comment type="cofactor">
    <cofactor evidence="1 8">
        <name>Mg(2+)</name>
        <dbReference type="ChEBI" id="CHEBI:18420"/>
    </cofactor>
</comment>
<evidence type="ECO:0000313" key="11">
    <source>
        <dbReference type="EMBL" id="RKO97277.1"/>
    </source>
</evidence>
<evidence type="ECO:0000256" key="2">
    <source>
        <dbReference type="ARBA" id="ARBA00004123"/>
    </source>
</evidence>
<comment type="subunit">
    <text evidence="8">Heterodimer. The mRNA-capping enzyme is composed of two separate chains alpha and beta, respectively a mRNA guanylyltransferase and an mRNA 5'-triphosphate monophosphatase.</text>
</comment>
<comment type="function">
    <text evidence="8">First step of mRNA capping. Converts the 5'-triphosphate end of a nascent mRNA chain into a diphosphate end.</text>
</comment>
<dbReference type="InterPro" id="IPR004206">
    <property type="entry name" value="mRNA_triPase_Cet1"/>
</dbReference>
<evidence type="ECO:0000256" key="3">
    <source>
        <dbReference type="ARBA" id="ARBA00006345"/>
    </source>
</evidence>
<name>A0A4V1ITJ5_9FUNG</name>
<evidence type="ECO:0000259" key="10">
    <source>
        <dbReference type="Pfam" id="PF02940"/>
    </source>
</evidence>
<feature type="domain" description="mRNA triphosphatase Cet1-like" evidence="10">
    <location>
        <begin position="184"/>
        <end position="391"/>
    </location>
</feature>
<keyword evidence="6 8" id="KW-0539">Nucleus</keyword>
<comment type="subcellular location">
    <subcellularLocation>
        <location evidence="2 8">Nucleus</location>
    </subcellularLocation>
</comment>
<dbReference type="PANTHER" id="PTHR28118:SF1">
    <property type="entry name" value="POLYNUCLEOTIDE 5'-TRIPHOSPHATASE CTL1-RELATED"/>
    <property type="match status" value="1"/>
</dbReference>
<dbReference type="PANTHER" id="PTHR28118">
    <property type="entry name" value="POLYNUCLEOTIDE 5'-TRIPHOSPHATASE-RELATED"/>
    <property type="match status" value="1"/>
</dbReference>
<dbReference type="AlphaFoldDB" id="A0A4V1ITJ5"/>
<dbReference type="Pfam" id="PF02940">
    <property type="entry name" value="mRNA_triPase"/>
    <property type="match status" value="1"/>
</dbReference>
<keyword evidence="4 8" id="KW-0507">mRNA processing</keyword>
<protein>
    <recommendedName>
        <fullName evidence="8">mRNA-capping enzyme subunit beta</fullName>
        <ecNumber evidence="8">3.6.1.74</ecNumber>
    </recommendedName>
    <alternativeName>
        <fullName evidence="8">mRNA 5'-phosphatase</fullName>
    </alternativeName>
    <alternativeName>
        <fullName evidence="8">mRNA 5'-triphosphate monophosphatase</fullName>
    </alternativeName>
</protein>
<keyword evidence="5 8" id="KW-0378">Hydrolase</keyword>